<dbReference type="AlphaFoldDB" id="A0A444IUU6"/>
<proteinExistence type="predicted"/>
<sequence length="155" mass="16275">MGKPIVSTIVVFFLRLASPTVIKRPVIASRPLKPASRLAETTGRQVPGTLCLIAGVAGRHVPEILCLIAGAVGRHVPETLCLIAGAVARHVPETLCLIAGAVGRRIVSTKASLFLSLASSIVINRPFIASRPIFFVLVIIRVLKSSNPVSCQGGP</sequence>
<accession>A0A444IUU6</accession>
<evidence type="ECO:0000313" key="1">
    <source>
        <dbReference type="EMBL" id="RWX44470.1"/>
    </source>
</evidence>
<reference evidence="1 2" key="1">
    <citation type="submission" date="2017-01" db="EMBL/GenBank/DDBJ databases">
        <title>The cable genome- insights into the physiology and evolution of filamentous bacteria capable of sulfide oxidation via long distance electron transfer.</title>
        <authorList>
            <person name="Schreiber L."/>
            <person name="Bjerg J.T."/>
            <person name="Boggild A."/>
            <person name="Van De Vossenberg J."/>
            <person name="Meysman F."/>
            <person name="Nielsen L.P."/>
            <person name="Schramm A."/>
            <person name="Kjeldsen K.U."/>
        </authorList>
    </citation>
    <scope>NUCLEOTIDE SEQUENCE [LARGE SCALE GENOMIC DNA]</scope>
    <source>
        <strain evidence="1">MCF</strain>
    </source>
</reference>
<protein>
    <submittedName>
        <fullName evidence="1">Uncharacterized protein</fullName>
    </submittedName>
</protein>
<dbReference type="Proteomes" id="UP000287853">
    <property type="component" value="Unassembled WGS sequence"/>
</dbReference>
<dbReference type="EMBL" id="MTKO01000094">
    <property type="protein sequence ID" value="RWX44470.1"/>
    <property type="molecule type" value="Genomic_DNA"/>
</dbReference>
<organism evidence="1 2">
    <name type="scientific">Candidatus Electrothrix aarhusensis</name>
    <dbReference type="NCBI Taxonomy" id="1859131"/>
    <lineage>
        <taxon>Bacteria</taxon>
        <taxon>Pseudomonadati</taxon>
        <taxon>Thermodesulfobacteriota</taxon>
        <taxon>Desulfobulbia</taxon>
        <taxon>Desulfobulbales</taxon>
        <taxon>Desulfobulbaceae</taxon>
        <taxon>Candidatus Electrothrix</taxon>
    </lineage>
</organism>
<keyword evidence="2" id="KW-1185">Reference proteome</keyword>
<comment type="caution">
    <text evidence="1">The sequence shown here is derived from an EMBL/GenBank/DDBJ whole genome shotgun (WGS) entry which is preliminary data.</text>
</comment>
<evidence type="ECO:0000313" key="2">
    <source>
        <dbReference type="Proteomes" id="UP000287853"/>
    </source>
</evidence>
<gene>
    <name evidence="1" type="ORF">H206_01692</name>
</gene>
<name>A0A444IUU6_9BACT</name>
<feature type="non-terminal residue" evidence="1">
    <location>
        <position position="155"/>
    </location>
</feature>